<dbReference type="EMBL" id="LGRX02035408">
    <property type="protein sequence ID" value="KAK3234967.1"/>
    <property type="molecule type" value="Genomic_DNA"/>
</dbReference>
<dbReference type="InterPro" id="IPR018247">
    <property type="entry name" value="EF_Hand_1_Ca_BS"/>
</dbReference>
<dbReference type="Proteomes" id="UP001190700">
    <property type="component" value="Unassembled WGS sequence"/>
</dbReference>
<accession>A0AAE0EP72</accession>
<evidence type="ECO:0000259" key="2">
    <source>
        <dbReference type="PROSITE" id="PS50222"/>
    </source>
</evidence>
<sequence length="486" mass="55691">MVRILKVKARVGINGDKEADKAAKQACGDGEYVQPWDTEERIMVWAVAKDQDGAKYRLKGKNAETGEQEMQALREMEEMTDAGMEEHGTQDEEETILLEMMGHPETEEATAGREREQRYQRVRREEEIRAQLLDPRPGVQLDEPCERHKEDATRRMSVPLPQKTQRTEGWLNTQTKHLENDKLINKLSIELWKTATYAERRMILKKQAANQLSDMRWVRTLHTEFALRCEGHKGNISIKDSAQSQHAMFSLTRVEALDVFKVMGFDKVFGQKLCEVIINMLASHQLTAEIQPSDDTIPYFEITRFLILLISQTIPDDEIDGLCSERFFYSVDTDRDGELSVDELAEVFGQLFLFDFIRFMPHVGQERFKQVVVKPMHALLLAAAPGDQEMERMCSERFFDGLDRDVDGIISLDELAENFENLFVIGLQTKNLVSDQDVQQKVVPVKHGTHRKGPKNDSLKQVVVKPMHTLILAAAPGDQVTYAHYK</sequence>
<name>A0AAE0EP72_9CHLO</name>
<feature type="domain" description="EF-hand" evidence="2">
    <location>
        <begin position="390"/>
        <end position="425"/>
    </location>
</feature>
<dbReference type="GO" id="GO:0005509">
    <property type="term" value="F:calcium ion binding"/>
    <property type="evidence" value="ECO:0007669"/>
    <property type="project" value="InterPro"/>
</dbReference>
<organism evidence="3 4">
    <name type="scientific">Cymbomonas tetramitiformis</name>
    <dbReference type="NCBI Taxonomy" id="36881"/>
    <lineage>
        <taxon>Eukaryota</taxon>
        <taxon>Viridiplantae</taxon>
        <taxon>Chlorophyta</taxon>
        <taxon>Pyramimonadophyceae</taxon>
        <taxon>Pyramimonadales</taxon>
        <taxon>Pyramimonadaceae</taxon>
        <taxon>Cymbomonas</taxon>
    </lineage>
</organism>
<comment type="caution">
    <text evidence="3">The sequence shown here is derived from an EMBL/GenBank/DDBJ whole genome shotgun (WGS) entry which is preliminary data.</text>
</comment>
<dbReference type="InterPro" id="IPR002048">
    <property type="entry name" value="EF_hand_dom"/>
</dbReference>
<dbReference type="PROSITE" id="PS00018">
    <property type="entry name" value="EF_HAND_1"/>
    <property type="match status" value="1"/>
</dbReference>
<keyword evidence="1" id="KW-0106">Calcium</keyword>
<dbReference type="InterPro" id="IPR011992">
    <property type="entry name" value="EF-hand-dom_pair"/>
</dbReference>
<evidence type="ECO:0000313" key="3">
    <source>
        <dbReference type="EMBL" id="KAK3234967.1"/>
    </source>
</evidence>
<dbReference type="AlphaFoldDB" id="A0AAE0EP72"/>
<keyword evidence="4" id="KW-1185">Reference proteome</keyword>
<proteinExistence type="predicted"/>
<evidence type="ECO:0000313" key="4">
    <source>
        <dbReference type="Proteomes" id="UP001190700"/>
    </source>
</evidence>
<protein>
    <recommendedName>
        <fullName evidence="2">EF-hand domain-containing protein</fullName>
    </recommendedName>
</protein>
<reference evidence="3 4" key="1">
    <citation type="journal article" date="2015" name="Genome Biol. Evol.">
        <title>Comparative Genomics of a Bacterivorous Green Alga Reveals Evolutionary Causalities and Consequences of Phago-Mixotrophic Mode of Nutrition.</title>
        <authorList>
            <person name="Burns J.A."/>
            <person name="Paasch A."/>
            <person name="Narechania A."/>
            <person name="Kim E."/>
        </authorList>
    </citation>
    <scope>NUCLEOTIDE SEQUENCE [LARGE SCALE GENOMIC DNA]</scope>
    <source>
        <strain evidence="3 4">PLY_AMNH</strain>
    </source>
</reference>
<dbReference type="PROSITE" id="PS50222">
    <property type="entry name" value="EF_HAND_2"/>
    <property type="match status" value="2"/>
</dbReference>
<dbReference type="Gene3D" id="1.10.238.10">
    <property type="entry name" value="EF-hand"/>
    <property type="match status" value="1"/>
</dbReference>
<dbReference type="SUPFAM" id="SSF47473">
    <property type="entry name" value="EF-hand"/>
    <property type="match status" value="1"/>
</dbReference>
<feature type="domain" description="EF-hand" evidence="2">
    <location>
        <begin position="325"/>
        <end position="354"/>
    </location>
</feature>
<evidence type="ECO:0000256" key="1">
    <source>
        <dbReference type="ARBA" id="ARBA00022837"/>
    </source>
</evidence>
<gene>
    <name evidence="3" type="ORF">CYMTET_54807</name>
</gene>